<organism evidence="9">
    <name type="scientific">Bradyrhizobium japonicum</name>
    <dbReference type="NCBI Taxonomy" id="375"/>
    <lineage>
        <taxon>Bacteria</taxon>
        <taxon>Pseudomonadati</taxon>
        <taxon>Pseudomonadota</taxon>
        <taxon>Alphaproteobacteria</taxon>
        <taxon>Hyphomicrobiales</taxon>
        <taxon>Nitrobacteraceae</taxon>
        <taxon>Bradyrhizobium</taxon>
    </lineage>
</organism>
<dbReference type="Gene3D" id="3.40.640.10">
    <property type="entry name" value="Type I PLP-dependent aspartate aminotransferase-like (Major domain)"/>
    <property type="match status" value="2"/>
</dbReference>
<dbReference type="InterPro" id="IPR000277">
    <property type="entry name" value="Cys/Met-Metab_PyrdxlP-dep_enz"/>
</dbReference>
<gene>
    <name evidence="9" type="primary">rtxA</name>
    <name evidence="7" type="synonym">phnW</name>
</gene>
<sequence length="806" mass="88476">MLLDLASRDGEFKEVTARMRRLMLNLLGGAKDYSVVPIQGGGSFAMEAARSSFVSRNDKPLVCINGIYGERIFKILRLWGVEALKLVKRATEPLDPQEVAEQLSRNPGVTHLCLVHCETTTGIVNPLDAIIEEARRRGVKTIVDGMSSFGAIDIDLSRGGPDVLVTSSNKCIEGPPGLAFVIASRELLEKAVQEPRSFVLDVTHQWLSLERTGEWRSTPPTHIVQATTKALEILEGEGIDARRRRYEKVRDDLVQELEGVVSPLLSAELQSPVCVAFSAPSGIADQAGFDGLYRHLAAHNLYIYSKLHLATRSFRVGCIGEIQPSWIEQLGCAFRTYFRSGPASSMGTPSTRQACERGVEMSSSFAKDSQLPFSAETAVLHAGYRRDPVTKAVAVPIYQNTAYELDGDLNHIADVYNVKADGFTYTRIINPTTRALEKRYAAVDMGSDSLAVASGQAATFLAILNLSSGEVGDNIVASPYLYGNTWNLLHNTLKRLGISVRTADPRRPETFERAIDDRTICLFGEVISNPCLIPLPVKQLAEIGRKHGVPLVVDNTTTPLVCRPSDLGAAITTYSATKYICGHGTTLGGLIVDNGKFSYRGASRFPLFNSPDEAHGGIIWRNALQDVDDLGKSEVLLKARMTWLRDTGAAIAPFASFQLIQGLETLPLRMKQHCANARIVADVLKEHPKVRRVFYPGLFEGADRETVDQTLNPAYGHGAMVMFEVEDEQAGRKFIQNVDLMYHVSNVGDARTLVTHPVSTTHTTVPREKREPPAYLAARSDFAWASKMSTTSCAIWTGRFPQSDNL</sequence>
<comment type="similarity">
    <text evidence="2">Belongs to the trans-sulfuration enzymes family.</text>
</comment>
<reference evidence="9" key="1">
    <citation type="journal article" date="1992" name="J. Bacteriol.">
        <title>Isolation and characterization of rhizobitoxine mutants of Bradyrhizobium japonicum.</title>
        <authorList>
            <person name="Ruan X."/>
            <person name="Peters N.K."/>
        </authorList>
    </citation>
    <scope>NUCLEOTIDE SEQUENCE</scope>
</reference>
<reference evidence="9" key="2">
    <citation type="journal article" date="1993" name="Proc. Natl. Acad. Sci. U.S.A.">
        <title>Bradyrhizobium japonicum rhizobitoxine genes and putative enzyme functions: expression requires a translational frameshift.</title>
        <authorList>
            <person name="Ruan X."/>
            <person name="Zhang C."/>
            <person name="Peters N.K."/>
        </authorList>
    </citation>
    <scope>NUCLEOTIDE SEQUENCE</scope>
</reference>
<comment type="subunit">
    <text evidence="7">Homodimer.</text>
</comment>
<dbReference type="Pfam" id="PF01053">
    <property type="entry name" value="Cys_Met_Meta_PP"/>
    <property type="match status" value="1"/>
</dbReference>
<dbReference type="GO" id="GO:0019700">
    <property type="term" value="P:organic phosphonate catabolic process"/>
    <property type="evidence" value="ECO:0007669"/>
    <property type="project" value="InterPro"/>
</dbReference>
<comment type="similarity">
    <text evidence="7">Belongs to the class-V pyridoxal-phosphate-dependent aminotransferase family. PhnW subfamily.</text>
</comment>
<comment type="catalytic activity">
    <reaction evidence="6 7">
        <text>(2-aminoethyl)phosphonate + pyruvate = phosphonoacetaldehyde + L-alanine</text>
        <dbReference type="Rhea" id="RHEA:17021"/>
        <dbReference type="ChEBI" id="CHEBI:15361"/>
        <dbReference type="ChEBI" id="CHEBI:57418"/>
        <dbReference type="ChEBI" id="CHEBI:57972"/>
        <dbReference type="ChEBI" id="CHEBI:58383"/>
        <dbReference type="EC" id="2.6.1.37"/>
    </reaction>
</comment>
<dbReference type="SUPFAM" id="SSF53383">
    <property type="entry name" value="PLP-dependent transferases"/>
    <property type="match status" value="2"/>
</dbReference>
<feature type="domain" description="Aminotransferase class V" evidence="8">
    <location>
        <begin position="9"/>
        <end position="265"/>
    </location>
</feature>
<dbReference type="InterPro" id="IPR006235">
    <property type="entry name" value="OAc-hSer/O-AcSer_sulfhydrylase"/>
</dbReference>
<dbReference type="GO" id="GO:0006535">
    <property type="term" value="P:cysteine biosynthetic process from serine"/>
    <property type="evidence" value="ECO:0007669"/>
    <property type="project" value="TreeGrafter"/>
</dbReference>
<dbReference type="GO" id="GO:0047304">
    <property type="term" value="F:2-aminoethylphosphonate-pyruvate transaminase activity"/>
    <property type="evidence" value="ECO:0007669"/>
    <property type="project" value="UniProtKB-UniRule"/>
</dbReference>
<name>Q45278_BRAJP</name>
<dbReference type="PANTHER" id="PTHR43797:SF2">
    <property type="entry name" value="HOMOCYSTEINE_CYSTEINE SYNTHASE"/>
    <property type="match status" value="1"/>
</dbReference>
<dbReference type="Gene3D" id="3.90.1150.10">
    <property type="entry name" value="Aspartate Aminotransferase, domain 1"/>
    <property type="match status" value="2"/>
</dbReference>
<keyword evidence="7 9" id="KW-0032">Aminotransferase</keyword>
<dbReference type="PIR" id="C47293">
    <property type="entry name" value="C47293"/>
</dbReference>
<keyword evidence="3 7" id="KW-0808">Transferase</keyword>
<comment type="function">
    <text evidence="7">Involved in phosphonate degradation.</text>
</comment>
<dbReference type="NCBIfam" id="NF010006">
    <property type="entry name" value="PRK13479.1"/>
    <property type="match status" value="1"/>
</dbReference>
<evidence type="ECO:0000313" key="9">
    <source>
        <dbReference type="EMBL" id="AAA03070.1"/>
    </source>
</evidence>
<dbReference type="GO" id="GO:0019346">
    <property type="term" value="P:transsulfuration"/>
    <property type="evidence" value="ECO:0007669"/>
    <property type="project" value="InterPro"/>
</dbReference>
<dbReference type="InterPro" id="IPR015424">
    <property type="entry name" value="PyrdxlP-dep_Trfase"/>
</dbReference>
<dbReference type="EMBL" id="L01470">
    <property type="protein sequence ID" value="AAA03070.1"/>
    <property type="molecule type" value="Unassigned_DNA"/>
</dbReference>
<dbReference type="PIR" id="D47293">
    <property type="entry name" value="D47293"/>
</dbReference>
<dbReference type="EC" id="2.6.1.37" evidence="7"/>
<comment type="cofactor">
    <cofactor evidence="1 7">
        <name>pyridoxal 5'-phosphate</name>
        <dbReference type="ChEBI" id="CHEBI:597326"/>
    </cofactor>
</comment>
<dbReference type="Pfam" id="PF00266">
    <property type="entry name" value="Aminotran_5"/>
    <property type="match status" value="1"/>
</dbReference>
<dbReference type="InterPro" id="IPR000192">
    <property type="entry name" value="Aminotrans_V_dom"/>
</dbReference>
<feature type="modified residue" description="N6-(pyridoxal phosphate)lysine" evidence="7">
    <location>
        <position position="170"/>
    </location>
</feature>
<dbReference type="GO" id="GO:0030170">
    <property type="term" value="F:pyridoxal phosphate binding"/>
    <property type="evidence" value="ECO:0007669"/>
    <property type="project" value="InterPro"/>
</dbReference>
<dbReference type="InterPro" id="IPR015422">
    <property type="entry name" value="PyrdxlP-dep_Trfase_small"/>
</dbReference>
<evidence type="ECO:0000256" key="2">
    <source>
        <dbReference type="ARBA" id="ARBA00009077"/>
    </source>
</evidence>
<dbReference type="HAMAP" id="MF_01376">
    <property type="entry name" value="PhnW_aminotrans_5"/>
    <property type="match status" value="1"/>
</dbReference>
<evidence type="ECO:0000256" key="6">
    <source>
        <dbReference type="ARBA" id="ARBA00049460"/>
    </source>
</evidence>
<evidence type="ECO:0000259" key="8">
    <source>
        <dbReference type="Pfam" id="PF00266"/>
    </source>
</evidence>
<dbReference type="AlphaFoldDB" id="Q45278"/>
<dbReference type="PANTHER" id="PTHR43797">
    <property type="entry name" value="HOMOCYSTEINE/CYSTEINE SYNTHASE"/>
    <property type="match status" value="1"/>
</dbReference>
<dbReference type="InterPro" id="IPR015421">
    <property type="entry name" value="PyrdxlP-dep_Trfase_major"/>
</dbReference>
<dbReference type="InterPro" id="IPR012703">
    <property type="entry name" value="NH2EtPonate_pyrv_transaminase"/>
</dbReference>
<keyword evidence="4 7" id="KW-0663">Pyridoxal phosphate</keyword>
<dbReference type="GO" id="GO:0005737">
    <property type="term" value="C:cytoplasm"/>
    <property type="evidence" value="ECO:0007669"/>
    <property type="project" value="TreeGrafter"/>
</dbReference>
<evidence type="ECO:0000256" key="1">
    <source>
        <dbReference type="ARBA" id="ARBA00001933"/>
    </source>
</evidence>
<evidence type="ECO:0000256" key="5">
    <source>
        <dbReference type="ARBA" id="ARBA00023317"/>
    </source>
</evidence>
<proteinExistence type="inferred from homology"/>
<evidence type="ECO:0000256" key="7">
    <source>
        <dbReference type="HAMAP-Rule" id="MF_01376"/>
    </source>
</evidence>
<evidence type="ECO:0000256" key="3">
    <source>
        <dbReference type="ARBA" id="ARBA00022679"/>
    </source>
</evidence>
<dbReference type="GO" id="GO:0071269">
    <property type="term" value="P:L-homocysteine biosynthetic process"/>
    <property type="evidence" value="ECO:0007669"/>
    <property type="project" value="TreeGrafter"/>
</dbReference>
<accession>Q45278</accession>
<dbReference type="GO" id="GO:0004124">
    <property type="term" value="F:cysteine synthase activity"/>
    <property type="evidence" value="ECO:0007669"/>
    <property type="project" value="TreeGrafter"/>
</dbReference>
<protein>
    <recommendedName>
        <fullName evidence="7">2-aminoethylphosphonate--pyruvate transaminase</fullName>
        <ecNumber evidence="7">2.6.1.37</ecNumber>
    </recommendedName>
    <alternativeName>
        <fullName evidence="7">2-aminoethylphosphonate aminotransferase</fullName>
    </alternativeName>
    <alternativeName>
        <fullName evidence="7">AEP transaminase</fullName>
        <shortName evidence="7">AEPT</shortName>
    </alternativeName>
</protein>
<evidence type="ECO:0000256" key="4">
    <source>
        <dbReference type="ARBA" id="ARBA00022898"/>
    </source>
</evidence>
<dbReference type="GO" id="GO:0003961">
    <property type="term" value="F:O-acetylhomoserine aminocarboxypropyltransferase activity"/>
    <property type="evidence" value="ECO:0007669"/>
    <property type="project" value="TreeGrafter"/>
</dbReference>
<keyword evidence="5 7" id="KW-0670">Pyruvate</keyword>